<sequence length="244" mass="28149">MRINQQTTPSIVLPVDHSTQRQKNESSEHWAGKAAIVFHLQSQPDYEGQIETEKKVEDLIADVRCTFSKCPEEWPERLVIEVQTPRSRKNIQARTRRHLRFGYAVCWVFTSSATEERREAEDAMREYMSETPSFGVVAPDDSELQFGSPVTTTNYSDDLLSIPFTELYIPTYHRYRTAFDHGDFSYEDEQVSLITISNQLWVSWRVGEDGQRTLPERAPWTDSELSQAFLTDELNRSGPVRGPP</sequence>
<protein>
    <recommendedName>
        <fullName evidence="3">Restriction endonuclease</fullName>
    </recommendedName>
</protein>
<dbReference type="Proteomes" id="UP001596328">
    <property type="component" value="Unassembled WGS sequence"/>
</dbReference>
<name>A0ABD5RTY8_9EURY</name>
<reference evidence="1 2" key="1">
    <citation type="journal article" date="2019" name="Int. J. Syst. Evol. Microbiol.">
        <title>The Global Catalogue of Microorganisms (GCM) 10K type strain sequencing project: providing services to taxonomists for standard genome sequencing and annotation.</title>
        <authorList>
            <consortium name="The Broad Institute Genomics Platform"/>
            <consortium name="The Broad Institute Genome Sequencing Center for Infectious Disease"/>
            <person name="Wu L."/>
            <person name="Ma J."/>
        </authorList>
    </citation>
    <scope>NUCLEOTIDE SEQUENCE [LARGE SCALE GENOMIC DNA]</scope>
    <source>
        <strain evidence="1 2">NBRC 111368</strain>
    </source>
</reference>
<evidence type="ECO:0000313" key="1">
    <source>
        <dbReference type="EMBL" id="MFC6722894.1"/>
    </source>
</evidence>
<organism evidence="1 2">
    <name type="scientific">Halobium palmae</name>
    <dbReference type="NCBI Taxonomy" id="1776492"/>
    <lineage>
        <taxon>Archaea</taxon>
        <taxon>Methanobacteriati</taxon>
        <taxon>Methanobacteriota</taxon>
        <taxon>Stenosarchaea group</taxon>
        <taxon>Halobacteria</taxon>
        <taxon>Halobacteriales</taxon>
        <taxon>Haloferacaceae</taxon>
        <taxon>Halobium</taxon>
    </lineage>
</organism>
<dbReference type="EMBL" id="JBHSWU010000001">
    <property type="protein sequence ID" value="MFC6722894.1"/>
    <property type="molecule type" value="Genomic_DNA"/>
</dbReference>
<proteinExistence type="predicted"/>
<keyword evidence="2" id="KW-1185">Reference proteome</keyword>
<evidence type="ECO:0008006" key="3">
    <source>
        <dbReference type="Google" id="ProtNLM"/>
    </source>
</evidence>
<dbReference type="AlphaFoldDB" id="A0ABD5RTY8"/>
<comment type="caution">
    <text evidence="1">The sequence shown here is derived from an EMBL/GenBank/DDBJ whole genome shotgun (WGS) entry which is preliminary data.</text>
</comment>
<gene>
    <name evidence="1" type="ORF">ACFQE1_00440</name>
</gene>
<accession>A0ABD5RTY8</accession>
<evidence type="ECO:0000313" key="2">
    <source>
        <dbReference type="Proteomes" id="UP001596328"/>
    </source>
</evidence>